<organism evidence="1 2">
    <name type="scientific">Helicobacter pylori</name>
    <name type="common">Campylobacter pylori</name>
    <dbReference type="NCBI Taxonomy" id="210"/>
    <lineage>
        <taxon>Bacteria</taxon>
        <taxon>Pseudomonadati</taxon>
        <taxon>Campylobacterota</taxon>
        <taxon>Epsilonproteobacteria</taxon>
        <taxon>Campylobacterales</taxon>
        <taxon>Helicobacteraceae</taxon>
        <taxon>Helicobacter</taxon>
    </lineage>
</organism>
<gene>
    <name evidence="1" type="ORF">RGC63_08460</name>
</gene>
<dbReference type="InterPro" id="IPR027417">
    <property type="entry name" value="P-loop_NTPase"/>
</dbReference>
<reference evidence="1" key="1">
    <citation type="submission" date="2023-10" db="EMBL/GenBank/DDBJ databases">
        <title>First insite into the whole-genome sequence variations in clarithromycin resistant Helicobacter pylori clinical isolates in Russia.</title>
        <authorList>
            <person name="Starkova D.A."/>
            <person name="Svarval A.V."/>
            <person name="Polev D.E."/>
            <person name="Saitova A.T."/>
            <person name="Gladyshev N.S."/>
            <person name="Egorova S.A."/>
        </authorList>
    </citation>
    <scope>NUCLEOTIDE SEQUENCE</scope>
    <source>
        <strain evidence="1">HP290</strain>
    </source>
</reference>
<evidence type="ECO:0000313" key="1">
    <source>
        <dbReference type="EMBL" id="MDZ7551697.1"/>
    </source>
</evidence>
<dbReference type="AlphaFoldDB" id="A0AAW9KX97"/>
<dbReference type="GO" id="GO:0003677">
    <property type="term" value="F:DNA binding"/>
    <property type="evidence" value="ECO:0007669"/>
    <property type="project" value="InterPro"/>
</dbReference>
<dbReference type="GO" id="GO:0016887">
    <property type="term" value="F:ATP hydrolysis activity"/>
    <property type="evidence" value="ECO:0007669"/>
    <property type="project" value="InterPro"/>
</dbReference>
<feature type="non-terminal residue" evidence="1">
    <location>
        <position position="1"/>
    </location>
</feature>
<dbReference type="EMBL" id="JAXMRN010000159">
    <property type="protein sequence ID" value="MDZ7551697.1"/>
    <property type="molecule type" value="Genomic_DNA"/>
</dbReference>
<protein>
    <submittedName>
        <fullName evidence="1">Excinuclease ABC subunit B</fullName>
    </submittedName>
</protein>
<dbReference type="InterPro" id="IPR004807">
    <property type="entry name" value="UvrB"/>
</dbReference>
<dbReference type="GO" id="GO:0009380">
    <property type="term" value="C:excinuclease repair complex"/>
    <property type="evidence" value="ECO:0007669"/>
    <property type="project" value="InterPro"/>
</dbReference>
<proteinExistence type="predicted"/>
<evidence type="ECO:0000313" key="2">
    <source>
        <dbReference type="Proteomes" id="UP001294612"/>
    </source>
</evidence>
<dbReference type="Gene3D" id="3.40.50.300">
    <property type="entry name" value="P-loop containing nucleotide triphosphate hydrolases"/>
    <property type="match status" value="1"/>
</dbReference>
<dbReference type="GO" id="GO:0006289">
    <property type="term" value="P:nucleotide-excision repair"/>
    <property type="evidence" value="ECO:0007669"/>
    <property type="project" value="InterPro"/>
</dbReference>
<name>A0AAW9KX97_HELPX</name>
<dbReference type="PANTHER" id="PTHR24029:SF0">
    <property type="entry name" value="UVRABC SYSTEM PROTEIN B"/>
    <property type="match status" value="1"/>
</dbReference>
<comment type="caution">
    <text evidence="1">The sequence shown here is derived from an EMBL/GenBank/DDBJ whole genome shotgun (WGS) entry which is preliminary data.</text>
</comment>
<feature type="non-terminal residue" evidence="1">
    <location>
        <position position="103"/>
    </location>
</feature>
<dbReference type="PANTHER" id="PTHR24029">
    <property type="entry name" value="UVRABC SYSTEM PROTEIN B"/>
    <property type="match status" value="1"/>
</dbReference>
<dbReference type="GO" id="GO:0005524">
    <property type="term" value="F:ATP binding"/>
    <property type="evidence" value="ECO:0007669"/>
    <property type="project" value="InterPro"/>
</dbReference>
<dbReference type="Proteomes" id="UP001294612">
    <property type="component" value="Unassembled WGS sequence"/>
</dbReference>
<sequence>LEYNRLKQRTEHDLEMISTTGVCKGIENYARHFTGKAPNETPFCLFDYLGIFEREFLVIVDESHVSLPQFGGMYAGDMSRKSVLVEYGFRLPSALDNRPLKFD</sequence>
<dbReference type="SUPFAM" id="SSF52540">
    <property type="entry name" value="P-loop containing nucleoside triphosphate hydrolases"/>
    <property type="match status" value="1"/>
</dbReference>
<accession>A0AAW9KX97</accession>